<accession>A0A914UYY1</accession>
<evidence type="ECO:0000313" key="3">
    <source>
        <dbReference type="Proteomes" id="UP000887566"/>
    </source>
</evidence>
<reference evidence="4" key="1">
    <citation type="submission" date="2022-11" db="UniProtKB">
        <authorList>
            <consortium name="WormBaseParasite"/>
        </authorList>
    </citation>
    <scope>IDENTIFICATION</scope>
</reference>
<evidence type="ECO:0000256" key="1">
    <source>
        <dbReference type="SAM" id="MobiDB-lite"/>
    </source>
</evidence>
<keyword evidence="3" id="KW-1185">Reference proteome</keyword>
<organism evidence="3 4">
    <name type="scientific">Plectus sambesii</name>
    <dbReference type="NCBI Taxonomy" id="2011161"/>
    <lineage>
        <taxon>Eukaryota</taxon>
        <taxon>Metazoa</taxon>
        <taxon>Ecdysozoa</taxon>
        <taxon>Nematoda</taxon>
        <taxon>Chromadorea</taxon>
        <taxon>Plectida</taxon>
        <taxon>Plectina</taxon>
        <taxon>Plectoidea</taxon>
        <taxon>Plectidae</taxon>
        <taxon>Plectus</taxon>
    </lineage>
</organism>
<dbReference type="Proteomes" id="UP000887566">
    <property type="component" value="Unplaced"/>
</dbReference>
<name>A0A914UYY1_9BILA</name>
<sequence length="305" mass="32755">MTRPASLLAAPGLLVLFIQTLSSPVGRVGDSSMSQFALLPENSPNNCSDSVVEISDSPKAQITVKAVAKTIASNSQSTSANIAPRPKSKHVWVNPSIAAATVTADPSASPVQLRRPQPTLPPILPSVDFGAGSKSKNDADGDHDLNQRTASSFGANSRRRVVQRNHKNDEENDPMARPKRGDLRGRLLKRKSGQSDNRADDDVTMEEVTDDDVMAKLSALFDSSADRSTDLIVQELLKGDSDRKGRPAGAPPVKLRKKWKHNDGERANGVSRSETIDSDPDSALISVFGKDLASQLKSEGIDLKF</sequence>
<feature type="chain" id="PRO_5037838934" evidence="2">
    <location>
        <begin position="23"/>
        <end position="305"/>
    </location>
</feature>
<dbReference type="AlphaFoldDB" id="A0A914UYY1"/>
<feature type="region of interest" description="Disordered" evidence="1">
    <location>
        <begin position="240"/>
        <end position="278"/>
    </location>
</feature>
<keyword evidence="2" id="KW-0732">Signal</keyword>
<feature type="compositionally biased region" description="Basic and acidic residues" evidence="1">
    <location>
        <begin position="166"/>
        <end position="185"/>
    </location>
</feature>
<feature type="signal peptide" evidence="2">
    <location>
        <begin position="1"/>
        <end position="22"/>
    </location>
</feature>
<proteinExistence type="predicted"/>
<feature type="region of interest" description="Disordered" evidence="1">
    <location>
        <begin position="102"/>
        <end position="206"/>
    </location>
</feature>
<evidence type="ECO:0000313" key="4">
    <source>
        <dbReference type="WBParaSite" id="PSAMB.scaffold1378size32397.g12755.t1"/>
    </source>
</evidence>
<evidence type="ECO:0000256" key="2">
    <source>
        <dbReference type="SAM" id="SignalP"/>
    </source>
</evidence>
<protein>
    <submittedName>
        <fullName evidence="4">Uncharacterized protein</fullName>
    </submittedName>
</protein>
<feature type="compositionally biased region" description="Basic and acidic residues" evidence="1">
    <location>
        <begin position="135"/>
        <end position="146"/>
    </location>
</feature>
<dbReference type="WBParaSite" id="PSAMB.scaffold1378size32397.g12755.t1">
    <property type="protein sequence ID" value="PSAMB.scaffold1378size32397.g12755.t1"/>
    <property type="gene ID" value="PSAMB.scaffold1378size32397.g12755"/>
</dbReference>